<feature type="compositionally biased region" description="Polar residues" evidence="1">
    <location>
        <begin position="192"/>
        <end position="201"/>
    </location>
</feature>
<feature type="compositionally biased region" description="Basic residues" evidence="1">
    <location>
        <begin position="83"/>
        <end position="92"/>
    </location>
</feature>
<dbReference type="EMBL" id="CP144541">
    <property type="protein sequence ID" value="WVW80866.1"/>
    <property type="molecule type" value="Genomic_DNA"/>
</dbReference>
<feature type="compositionally biased region" description="Polar residues" evidence="1">
    <location>
        <begin position="1"/>
        <end position="10"/>
    </location>
</feature>
<proteinExistence type="predicted"/>
<feature type="region of interest" description="Disordered" evidence="1">
    <location>
        <begin position="1"/>
        <end position="93"/>
    </location>
</feature>
<evidence type="ECO:0000313" key="2">
    <source>
        <dbReference type="EMBL" id="WVW80866.1"/>
    </source>
</evidence>
<feature type="compositionally biased region" description="Polar residues" evidence="1">
    <location>
        <begin position="174"/>
        <end position="183"/>
    </location>
</feature>
<gene>
    <name evidence="2" type="ORF">I302_102856</name>
</gene>
<feature type="compositionally biased region" description="Polar residues" evidence="1">
    <location>
        <begin position="45"/>
        <end position="77"/>
    </location>
</feature>
<evidence type="ECO:0000256" key="1">
    <source>
        <dbReference type="SAM" id="MobiDB-lite"/>
    </source>
</evidence>
<dbReference type="AlphaFoldDB" id="A0AAJ8K4C9"/>
<dbReference type="GeneID" id="30205950"/>
<feature type="compositionally biased region" description="Polar residues" evidence="1">
    <location>
        <begin position="17"/>
        <end position="28"/>
    </location>
</feature>
<dbReference type="RefSeq" id="XP_019051103.2">
    <property type="nucleotide sequence ID" value="XM_019188225.2"/>
</dbReference>
<name>A0AAJ8K4C9_9TREE</name>
<protein>
    <submittedName>
        <fullName evidence="2">Uncharacterized protein</fullName>
    </submittedName>
</protein>
<dbReference type="Proteomes" id="UP000092730">
    <property type="component" value="Chromosome 1"/>
</dbReference>
<keyword evidence="3" id="KW-1185">Reference proteome</keyword>
<sequence length="262" mass="27484">MMSSNPSKGRQSLPPMSANSLGTPTSARHSIGGGNGGSSMILSSTRIKQPTSSNGGGLTSSRSMGNLRGSSEGLSSTPGGGKSTKKKNKKGMKGWAWVVEDENGNIVDAPDLDVEEQPAPALVPQQQASTISREGGIGEDDVTVVEDGTSTGNGNGNTSSIHQLINQENKPISRQSNNTTLQNDGDLYASSPLPSRASTATAEIIPSKRVRKSSSPLTAYTPRENNNNNNDGELSRLLYCVNATPRPLRLDRDETTLTTFVG</sequence>
<reference evidence="2" key="2">
    <citation type="submission" date="2024-02" db="EMBL/GenBank/DDBJ databases">
        <title>Comparative genomics of Cryptococcus and Kwoniella reveals pathogenesis evolution and contrasting modes of karyotype evolution via chromosome fusion or intercentromeric recombination.</title>
        <authorList>
            <person name="Coelho M.A."/>
            <person name="David-Palma M."/>
            <person name="Shea T."/>
            <person name="Bowers K."/>
            <person name="McGinley-Smith S."/>
            <person name="Mohammad A.W."/>
            <person name="Gnirke A."/>
            <person name="Yurkov A.M."/>
            <person name="Nowrousian M."/>
            <person name="Sun S."/>
            <person name="Cuomo C.A."/>
            <person name="Heitman J."/>
        </authorList>
    </citation>
    <scope>NUCLEOTIDE SEQUENCE</scope>
    <source>
        <strain evidence="2">CBS 10118</strain>
    </source>
</reference>
<feature type="region of interest" description="Disordered" evidence="1">
    <location>
        <begin position="174"/>
        <end position="233"/>
    </location>
</feature>
<dbReference type="KEGG" id="kbi:30205950"/>
<evidence type="ECO:0000313" key="3">
    <source>
        <dbReference type="Proteomes" id="UP000092730"/>
    </source>
</evidence>
<accession>A0AAJ8K4C9</accession>
<organism evidence="2 3">
    <name type="scientific">Kwoniella bestiolae CBS 10118</name>
    <dbReference type="NCBI Taxonomy" id="1296100"/>
    <lineage>
        <taxon>Eukaryota</taxon>
        <taxon>Fungi</taxon>
        <taxon>Dikarya</taxon>
        <taxon>Basidiomycota</taxon>
        <taxon>Agaricomycotina</taxon>
        <taxon>Tremellomycetes</taxon>
        <taxon>Tremellales</taxon>
        <taxon>Cryptococcaceae</taxon>
        <taxon>Kwoniella</taxon>
    </lineage>
</organism>
<reference evidence="2" key="1">
    <citation type="submission" date="2013-07" db="EMBL/GenBank/DDBJ databases">
        <authorList>
            <consortium name="The Broad Institute Genome Sequencing Platform"/>
            <person name="Cuomo C."/>
            <person name="Litvintseva A."/>
            <person name="Chen Y."/>
            <person name="Heitman J."/>
            <person name="Sun S."/>
            <person name="Springer D."/>
            <person name="Dromer F."/>
            <person name="Young S.K."/>
            <person name="Zeng Q."/>
            <person name="Gargeya S."/>
            <person name="Fitzgerald M."/>
            <person name="Abouelleil A."/>
            <person name="Alvarado L."/>
            <person name="Berlin A.M."/>
            <person name="Chapman S.B."/>
            <person name="Dewar J."/>
            <person name="Goldberg J."/>
            <person name="Griggs A."/>
            <person name="Gujja S."/>
            <person name="Hansen M."/>
            <person name="Howarth C."/>
            <person name="Imamovic A."/>
            <person name="Larimer J."/>
            <person name="McCowan C."/>
            <person name="Murphy C."/>
            <person name="Pearson M."/>
            <person name="Priest M."/>
            <person name="Roberts A."/>
            <person name="Saif S."/>
            <person name="Shea T."/>
            <person name="Sykes S."/>
            <person name="Wortman J."/>
            <person name="Nusbaum C."/>
            <person name="Birren B."/>
        </authorList>
    </citation>
    <scope>NUCLEOTIDE SEQUENCE</scope>
    <source>
        <strain evidence="2">CBS 10118</strain>
    </source>
</reference>